<comment type="subcellular location">
    <subcellularLocation>
        <location evidence="1">Cell membrane</location>
        <topology evidence="1">Multi-pass membrane protein</topology>
    </subcellularLocation>
</comment>
<protein>
    <recommendedName>
        <fullName evidence="1">SURF1-like protein</fullName>
    </recommendedName>
</protein>
<organism evidence="2 3">
    <name type="scientific">Novosphingobium sediminis</name>
    <dbReference type="NCBI Taxonomy" id="707214"/>
    <lineage>
        <taxon>Bacteria</taxon>
        <taxon>Pseudomonadati</taxon>
        <taxon>Pseudomonadota</taxon>
        <taxon>Alphaproteobacteria</taxon>
        <taxon>Sphingomonadales</taxon>
        <taxon>Sphingomonadaceae</taxon>
        <taxon>Novosphingobium</taxon>
    </lineage>
</organism>
<dbReference type="RefSeq" id="WP_147158739.1">
    <property type="nucleotide sequence ID" value="NZ_BJYR01000008.1"/>
</dbReference>
<sequence>MKRIPIVPTLLVLVAVGVMIRLGFWQLERLGEKQAMLARYEAAQTSGAQVRWPDSPAAVERSLYHRTQIECRAAAGQTTLSGRNAKGEAGLAHVATCEDVGGGERQVVLGWSRDPSAPVWTGGVVTGWIAPGPRLVADPPLAGLDANAKPDPKDIPNNHLAYAVQWFLFAGVALVIYALALRKRMRERG</sequence>
<keyword evidence="1" id="KW-1003">Cell membrane</keyword>
<comment type="similarity">
    <text evidence="1">Belongs to the SURF1 family.</text>
</comment>
<feature type="transmembrane region" description="Helical" evidence="1">
    <location>
        <begin position="7"/>
        <end position="27"/>
    </location>
</feature>
<keyword evidence="1" id="KW-0812">Transmembrane</keyword>
<accession>A0A512AI54</accession>
<dbReference type="AlphaFoldDB" id="A0A512AI54"/>
<gene>
    <name evidence="2" type="ORF">NSE01_12070</name>
</gene>
<dbReference type="CDD" id="cd06662">
    <property type="entry name" value="SURF1"/>
    <property type="match status" value="1"/>
</dbReference>
<dbReference type="OrthoDB" id="6079986at2"/>
<keyword evidence="1" id="KW-0472">Membrane</keyword>
<evidence type="ECO:0000313" key="2">
    <source>
        <dbReference type="EMBL" id="GEN99374.1"/>
    </source>
</evidence>
<dbReference type="Pfam" id="PF02104">
    <property type="entry name" value="SURF1"/>
    <property type="match status" value="1"/>
</dbReference>
<dbReference type="EMBL" id="BJYR01000008">
    <property type="protein sequence ID" value="GEN99374.1"/>
    <property type="molecule type" value="Genomic_DNA"/>
</dbReference>
<dbReference type="GO" id="GO:0005886">
    <property type="term" value="C:plasma membrane"/>
    <property type="evidence" value="ECO:0007669"/>
    <property type="project" value="UniProtKB-SubCell"/>
</dbReference>
<feature type="transmembrane region" description="Helical" evidence="1">
    <location>
        <begin position="160"/>
        <end position="180"/>
    </location>
</feature>
<keyword evidence="3" id="KW-1185">Reference proteome</keyword>
<comment type="caution">
    <text evidence="2">The sequence shown here is derived from an EMBL/GenBank/DDBJ whole genome shotgun (WGS) entry which is preliminary data.</text>
</comment>
<dbReference type="InterPro" id="IPR002994">
    <property type="entry name" value="Surf1/Shy1"/>
</dbReference>
<evidence type="ECO:0000256" key="1">
    <source>
        <dbReference type="RuleBase" id="RU363076"/>
    </source>
</evidence>
<proteinExistence type="inferred from homology"/>
<name>A0A512AI54_9SPHN</name>
<keyword evidence="1" id="KW-1133">Transmembrane helix</keyword>
<evidence type="ECO:0000313" key="3">
    <source>
        <dbReference type="Proteomes" id="UP000321464"/>
    </source>
</evidence>
<dbReference type="Proteomes" id="UP000321464">
    <property type="component" value="Unassembled WGS sequence"/>
</dbReference>
<reference evidence="2 3" key="1">
    <citation type="submission" date="2019-07" db="EMBL/GenBank/DDBJ databases">
        <title>Whole genome shotgun sequence of Novosphingobium sediminis NBRC 106119.</title>
        <authorList>
            <person name="Hosoyama A."/>
            <person name="Uohara A."/>
            <person name="Ohji S."/>
            <person name="Ichikawa N."/>
        </authorList>
    </citation>
    <scope>NUCLEOTIDE SEQUENCE [LARGE SCALE GENOMIC DNA]</scope>
    <source>
        <strain evidence="2 3">NBRC 106119</strain>
    </source>
</reference>